<evidence type="ECO:0000313" key="2">
    <source>
        <dbReference type="Proteomes" id="UP000002332"/>
    </source>
</evidence>
<proteinExistence type="predicted"/>
<dbReference type="AlphaFoldDB" id="A4V7Z1"/>
<geneLocation type="plasmid" evidence="1 2">
    <name>pQBR103</name>
</geneLocation>
<gene>
    <name evidence="1" type="ordered locus">pQBR0380</name>
</gene>
<reference evidence="1 2" key="1">
    <citation type="journal article" date="2007" name="ISME J.">
        <title>Sequence-based analysis of pQBR103; a representative of a unique, transfer-proficient mega plasmid resident in the microbial community of sugar beet.</title>
        <authorList>
            <person name="Tett A."/>
            <person name="Spiers A.J."/>
            <person name="Crossman L.C."/>
            <person name="Ager D."/>
            <person name="Ciric L."/>
            <person name="Dow J.M."/>
            <person name="Fry J.C."/>
            <person name="Harris D."/>
            <person name="Lilley A."/>
            <person name="Oliver A."/>
            <person name="Parkhill J."/>
            <person name="Quail M.A."/>
            <person name="Rainey P.B."/>
            <person name="Saunders N.J."/>
            <person name="Seeger K."/>
            <person name="Snyder L.A.S."/>
            <person name="Squares R."/>
            <person name="Thomas C.M."/>
            <person name="Turner S.L."/>
            <person name="Zhang X.-X."/>
            <person name="Field D."/>
            <person name="Bailey M.J."/>
        </authorList>
    </citation>
    <scope>NUCLEOTIDE SEQUENCE [LARGE SCALE GENOMIC DNA]</scope>
    <source>
        <strain evidence="1 2">SBW25</strain>
    </source>
</reference>
<name>A4V7Z1_PSEFS</name>
<evidence type="ECO:0000313" key="1">
    <source>
        <dbReference type="EMBL" id="CAM96412.1"/>
    </source>
</evidence>
<keyword evidence="1" id="KW-0614">Plasmid</keyword>
<sequence>MSHTDPESSARMQSNVTRAGTAGLVDRRWEQEGLQNLCSTDWPRIDRRGRRRWSIRILVEDPAQGMKRYGQSFSPYRTRSTLSFSTNLKQCSRIILES</sequence>
<organism evidence="1 2">
    <name type="scientific">Pseudomonas fluorescens (strain SBW25)</name>
    <dbReference type="NCBI Taxonomy" id="216595"/>
    <lineage>
        <taxon>Bacteria</taxon>
        <taxon>Pseudomonadati</taxon>
        <taxon>Pseudomonadota</taxon>
        <taxon>Gammaproteobacteria</taxon>
        <taxon>Pseudomonadales</taxon>
        <taxon>Pseudomonadaceae</taxon>
        <taxon>Pseudomonas</taxon>
    </lineage>
</organism>
<dbReference type="Proteomes" id="UP000002332">
    <property type="component" value="Plasmid pQBR103"/>
</dbReference>
<protein>
    <submittedName>
        <fullName evidence="1">Uncharacterized protein</fullName>
    </submittedName>
</protein>
<dbReference type="EMBL" id="AM235768">
    <property type="protein sequence ID" value="CAM96412.1"/>
    <property type="molecule type" value="Genomic_DNA"/>
</dbReference>
<accession>A4V7Z1</accession>